<dbReference type="EMBL" id="BSFJ01000005">
    <property type="protein sequence ID" value="GLK71686.1"/>
    <property type="molecule type" value="Genomic_DNA"/>
</dbReference>
<evidence type="ECO:0000256" key="1">
    <source>
        <dbReference type="SAM" id="SignalP"/>
    </source>
</evidence>
<keyword evidence="1" id="KW-0732">Signal</keyword>
<dbReference type="Proteomes" id="UP001143370">
    <property type="component" value="Unassembled WGS sequence"/>
</dbReference>
<sequence length="141" mass="15078">MKARHGAALAFCGVLLLAGCTTEKAAEQLNSEWIGRAADDFFVAHGPPQSSYDLADGRKIYAWQSVPKIYTLPATSTTSYSFGVANTSYSPAADIKMQCSVQLTVQPNGIIFDIKPTGDSIGEWAMSRCSEIFAPPPPTEG</sequence>
<name>A0A9W6J6G7_9HYPH</name>
<protein>
    <recommendedName>
        <fullName evidence="4">Lipoprotein</fullName>
    </recommendedName>
</protein>
<accession>A0A9W6J6G7</accession>
<gene>
    <name evidence="2" type="ORF">GCM10017643_18010</name>
</gene>
<comment type="caution">
    <text evidence="2">The sequence shown here is derived from an EMBL/GenBank/DDBJ whole genome shotgun (WGS) entry which is preliminary data.</text>
</comment>
<organism evidence="2 3">
    <name type="scientific">Ancylobacter dichloromethanicus</name>
    <dbReference type="NCBI Taxonomy" id="518825"/>
    <lineage>
        <taxon>Bacteria</taxon>
        <taxon>Pseudomonadati</taxon>
        <taxon>Pseudomonadota</taxon>
        <taxon>Alphaproteobacteria</taxon>
        <taxon>Hyphomicrobiales</taxon>
        <taxon>Xanthobacteraceae</taxon>
        <taxon>Ancylobacter</taxon>
    </lineage>
</organism>
<feature type="signal peptide" evidence="1">
    <location>
        <begin position="1"/>
        <end position="25"/>
    </location>
</feature>
<reference evidence="2" key="1">
    <citation type="journal article" date="2014" name="Int. J. Syst. Evol. Microbiol.">
        <title>Complete genome sequence of Corynebacterium casei LMG S-19264T (=DSM 44701T), isolated from a smear-ripened cheese.</title>
        <authorList>
            <consortium name="US DOE Joint Genome Institute (JGI-PGF)"/>
            <person name="Walter F."/>
            <person name="Albersmeier A."/>
            <person name="Kalinowski J."/>
            <person name="Ruckert C."/>
        </authorList>
    </citation>
    <scope>NUCLEOTIDE SEQUENCE</scope>
    <source>
        <strain evidence="2">VKM B-2484</strain>
    </source>
</reference>
<keyword evidence="3" id="KW-1185">Reference proteome</keyword>
<dbReference type="AlphaFoldDB" id="A0A9W6J6G7"/>
<evidence type="ECO:0000313" key="3">
    <source>
        <dbReference type="Proteomes" id="UP001143370"/>
    </source>
</evidence>
<evidence type="ECO:0000313" key="2">
    <source>
        <dbReference type="EMBL" id="GLK71686.1"/>
    </source>
</evidence>
<dbReference type="PROSITE" id="PS51257">
    <property type="entry name" value="PROKAR_LIPOPROTEIN"/>
    <property type="match status" value="1"/>
</dbReference>
<reference evidence="2" key="2">
    <citation type="submission" date="2023-01" db="EMBL/GenBank/DDBJ databases">
        <authorList>
            <person name="Sun Q."/>
            <person name="Evtushenko L."/>
        </authorList>
    </citation>
    <scope>NUCLEOTIDE SEQUENCE</scope>
    <source>
        <strain evidence="2">VKM B-2484</strain>
    </source>
</reference>
<evidence type="ECO:0008006" key="4">
    <source>
        <dbReference type="Google" id="ProtNLM"/>
    </source>
</evidence>
<proteinExistence type="predicted"/>
<dbReference type="RefSeq" id="WP_213373025.1">
    <property type="nucleotide sequence ID" value="NZ_BSFJ01000005.1"/>
</dbReference>
<feature type="chain" id="PRO_5040718716" description="Lipoprotein" evidence="1">
    <location>
        <begin position="26"/>
        <end position="141"/>
    </location>
</feature>